<feature type="transmembrane region" description="Helical" evidence="38">
    <location>
        <begin position="244"/>
        <end position="264"/>
    </location>
</feature>
<evidence type="ECO:0000259" key="39">
    <source>
        <dbReference type="Pfam" id="PF00892"/>
    </source>
</evidence>
<proteinExistence type="inferred from homology"/>
<evidence type="ECO:0000256" key="7">
    <source>
        <dbReference type="ARBA" id="ARBA00006666"/>
    </source>
</evidence>
<name>A0A9D3NK48_9TELE</name>
<evidence type="ECO:0000256" key="23">
    <source>
        <dbReference type="ARBA" id="ARBA00023180"/>
    </source>
</evidence>
<feature type="transmembrane region" description="Helical" evidence="38">
    <location>
        <begin position="754"/>
        <end position="778"/>
    </location>
</feature>
<reference evidence="41 42" key="1">
    <citation type="submission" date="2021-06" db="EMBL/GenBank/DDBJ databases">
        <title>Chromosome-level genome assembly of the red-tail catfish (Hemibagrus wyckioides).</title>
        <authorList>
            <person name="Shao F."/>
        </authorList>
    </citation>
    <scope>NUCLEOTIDE SEQUENCE [LARGE SCALE GENOMIC DNA]</scope>
    <source>
        <strain evidence="41">EC202008001</strain>
        <tissue evidence="41">Blood</tissue>
    </source>
</reference>
<keyword evidence="15" id="KW-0631">Potassium channel</keyword>
<dbReference type="InterPro" id="IPR013099">
    <property type="entry name" value="K_chnl_dom"/>
</dbReference>
<keyword evidence="20 36" id="KW-0406">Ion transport</keyword>
<keyword evidence="21 38" id="KW-0472">Membrane</keyword>
<comment type="catalytic activity">
    <reaction evidence="27">
        <text>chloride(in) = chloride(out)</text>
        <dbReference type="Rhea" id="RHEA:29823"/>
        <dbReference type="ChEBI" id="CHEBI:17996"/>
    </reaction>
</comment>
<evidence type="ECO:0000256" key="30">
    <source>
        <dbReference type="ARBA" id="ARBA00036239"/>
    </source>
</evidence>
<comment type="catalytic activity">
    <reaction evidence="33">
        <text>Rb(+)(in) = Rb(+)(out)</text>
        <dbReference type="Rhea" id="RHEA:78547"/>
        <dbReference type="ChEBI" id="CHEBI:49847"/>
    </reaction>
</comment>
<dbReference type="SUPFAM" id="SSF103481">
    <property type="entry name" value="Multidrug resistance efflux transporter EmrE"/>
    <property type="match status" value="1"/>
</dbReference>
<evidence type="ECO:0000256" key="4">
    <source>
        <dbReference type="ARBA" id="ARBA00004487"/>
    </source>
</evidence>
<dbReference type="FunFam" id="1.10.287.70:FF:000076">
    <property type="entry name" value="Potassium channel subfamily K member"/>
    <property type="match status" value="1"/>
</dbReference>
<keyword evidence="9 36" id="KW-0813">Transport</keyword>
<evidence type="ECO:0000256" key="3">
    <source>
        <dbReference type="ARBA" id="ARBA00004221"/>
    </source>
</evidence>
<dbReference type="InterPro" id="IPR026505">
    <property type="entry name" value="Solute_c_fam_35_mem_F3/F4"/>
</dbReference>
<evidence type="ECO:0000256" key="5">
    <source>
        <dbReference type="ARBA" id="ARBA00004541"/>
    </source>
</evidence>
<dbReference type="InterPro" id="IPR005408">
    <property type="entry name" value="2pore_dom_K_chnl_TWIK"/>
</dbReference>
<protein>
    <recommendedName>
        <fullName evidence="8">Potassium channel subfamily K member 1</fullName>
    </recommendedName>
</protein>
<keyword evidence="25 36" id="KW-0407">Ion channel</keyword>
<evidence type="ECO:0000256" key="27">
    <source>
        <dbReference type="ARBA" id="ARBA00024167"/>
    </source>
</evidence>
<evidence type="ECO:0000256" key="1">
    <source>
        <dbReference type="ARBA" id="ARBA00000309"/>
    </source>
</evidence>
<feature type="transmembrane region" description="Helical" evidence="38">
    <location>
        <begin position="815"/>
        <end position="835"/>
    </location>
</feature>
<feature type="transmembrane region" description="Helical" evidence="38">
    <location>
        <begin position="695"/>
        <end position="714"/>
    </location>
</feature>
<evidence type="ECO:0000256" key="2">
    <source>
        <dbReference type="ARBA" id="ARBA00004172"/>
    </source>
</evidence>
<feature type="compositionally biased region" description="Basic and acidic residues" evidence="37">
    <location>
        <begin position="885"/>
        <end position="898"/>
    </location>
</feature>
<dbReference type="EMBL" id="JAHKSW010000013">
    <property type="protein sequence ID" value="KAG7325046.1"/>
    <property type="molecule type" value="Genomic_DNA"/>
</dbReference>
<evidence type="ECO:0000256" key="35">
    <source>
        <dbReference type="ARBA" id="ARBA00046361"/>
    </source>
</evidence>
<comment type="caution">
    <text evidence="41">The sequence shown here is derived from an EMBL/GenBank/DDBJ whole genome shotgun (WGS) entry which is preliminary data.</text>
</comment>
<organism evidence="41 42">
    <name type="scientific">Hemibagrus wyckioides</name>
    <dbReference type="NCBI Taxonomy" id="337641"/>
    <lineage>
        <taxon>Eukaryota</taxon>
        <taxon>Metazoa</taxon>
        <taxon>Chordata</taxon>
        <taxon>Craniata</taxon>
        <taxon>Vertebrata</taxon>
        <taxon>Euteleostomi</taxon>
        <taxon>Actinopterygii</taxon>
        <taxon>Neopterygii</taxon>
        <taxon>Teleostei</taxon>
        <taxon>Ostariophysi</taxon>
        <taxon>Siluriformes</taxon>
        <taxon>Bagridae</taxon>
        <taxon>Hemibagrus</taxon>
    </lineage>
</organism>
<dbReference type="SUPFAM" id="SSF81324">
    <property type="entry name" value="Voltage-gated potassium channels"/>
    <property type="match status" value="2"/>
</dbReference>
<dbReference type="PANTHER" id="PTHR19346">
    <property type="entry name" value="SUGAR PHOSPHATE TRANSPORTER DOMAIN-CONTAINING PROTEIN"/>
    <property type="match status" value="1"/>
</dbReference>
<keyword evidence="26" id="KW-0968">Cytoplasmic vesicle</keyword>
<dbReference type="InterPro" id="IPR037185">
    <property type="entry name" value="EmrE-like"/>
</dbReference>
<gene>
    <name evidence="41" type="ORF">KOW79_011362</name>
</gene>
<comment type="subcellular location">
    <subcellularLocation>
        <location evidence="3">Apical cell membrane</location>
    </subcellularLocation>
    <subcellularLocation>
        <location evidence="6">Cell membrane</location>
        <topology evidence="6">Multi-pass membrane protein</topology>
    </subcellularLocation>
    <subcellularLocation>
        <location evidence="4">Cell projection</location>
        <location evidence="4">Neuron projection</location>
    </subcellularLocation>
    <subcellularLocation>
        <location evidence="5">Cytoplasmic vesicle</location>
    </subcellularLocation>
    <subcellularLocation>
        <location evidence="2">Recycling endosome</location>
    </subcellularLocation>
    <subcellularLocation>
        <location evidence="28">Synaptic cell membrane</location>
    </subcellularLocation>
</comment>
<evidence type="ECO:0000313" key="42">
    <source>
        <dbReference type="Proteomes" id="UP000824219"/>
    </source>
</evidence>
<sequence>MLECLCGNWCLRVIEGNKSTWYFLLLLLAYVLYLIFGAVVFSLVELPYEDLLRKELTTAKQQFLQENECLSEEKLEAFLAKALQANNYGVSVLSNNSTNWNWDFTSALFFASTVLSTTGYGHTVPLSDEGKAFCIFYSVIGIPFTLLFLTAVVQRVMVFSTRRPVAFIQRRWGLSKSLVTSVHAILLAVIIISSFFLIPAVIFSVMEEDWNFLESFYFCFISLSTIGLGDYVPGEGYNQKFRQLYKVGITVYLLLGLIAMLVVLETLCELQHLKKLRKLFYIKKNKPEDQLTIMEHDHLSFTSMSDQGAPVRDYKTDLSPDISPIEGCDTPTIRFQEVRKFISISPRCTAPPSLIPNTHTPAPPAIFQNLALGSDAATLLGEDPTHDVPAQCREAIKLRHFPQSCSHRYTGVLGVALLCSDLRFLQSKFSLRRGTMGGMWKSPAASPRRLSDISPQLRQLKSLAVEDEIKEDFKSSRSVEDIKNASIEERILRITGYYGYQPWSSTGPVVEKPNKERVEVKVDSHIGTNVINVESTSRRQTVRCCLCWTVAHLRQALWGVTVVLCVCSSWTGSTQLAKLTLRQLNVPFTLTWFSTSWNCLLFPLYYLGHLCWSKERQSIRQRFRECCQFLGDDGLSVKTLLSVVAPFGVLWTLTSYLYLQGLRRIPATDASALFCCSRAFVFLISWIVLRDRFMGVRIVAAILAIAGIVMITYADGFHSHSVIGISLVVGAASTAAMYKVLFKLVLGSAKLGEAALYLTVLGGANMVFVSIVPLILILTGAEDFGSPREIPWHSLCCTAALLLVFNFLINFGVLITLPTLISLSIVLSVPVNAVIDRYMCDIQFNSVRIIAMSTICLGFLLLLLPEDWDEYLLQLHSLVYNRKKPQEGSRDTHTEMLHTSKTGKCNAKTASSH</sequence>
<feature type="transmembrane region" description="Helical" evidence="38">
    <location>
        <begin position="847"/>
        <end position="864"/>
    </location>
</feature>
<feature type="domain" description="Potassium channel" evidence="40">
    <location>
        <begin position="192"/>
        <end position="267"/>
    </location>
</feature>
<keyword evidence="14" id="KW-0967">Endosome</keyword>
<dbReference type="OrthoDB" id="10062838at2759"/>
<comment type="similarity">
    <text evidence="7 36">Belongs to the two pore domain potassium channel (TC 1.A.1.8) family.</text>
</comment>
<dbReference type="InterPro" id="IPR001779">
    <property type="entry name" value="2pore_dom_K_chnl_TWIK1"/>
</dbReference>
<feature type="transmembrane region" description="Helical" evidence="38">
    <location>
        <begin position="135"/>
        <end position="157"/>
    </location>
</feature>
<keyword evidence="42" id="KW-1185">Reference proteome</keyword>
<dbReference type="GO" id="GO:0005267">
    <property type="term" value="F:potassium channel activity"/>
    <property type="evidence" value="ECO:0007669"/>
    <property type="project" value="UniProtKB-KW"/>
</dbReference>
<evidence type="ECO:0000256" key="32">
    <source>
        <dbReference type="ARBA" id="ARBA00044635"/>
    </source>
</evidence>
<evidence type="ECO:0000256" key="9">
    <source>
        <dbReference type="ARBA" id="ARBA00022448"/>
    </source>
</evidence>
<comment type="catalytic activity">
    <reaction evidence="1">
        <text>NH4(+)(in) = NH4(+)(out)</text>
        <dbReference type="Rhea" id="RHEA:28747"/>
        <dbReference type="ChEBI" id="CHEBI:28938"/>
    </reaction>
</comment>
<dbReference type="PRINTS" id="PR01586">
    <property type="entry name" value="TWIKCHANNEL"/>
</dbReference>
<comment type="catalytic activity">
    <reaction evidence="31">
        <text>L-glutamate(out) = L-glutamate(in)</text>
        <dbReference type="Rhea" id="RHEA:66336"/>
        <dbReference type="ChEBI" id="CHEBI:29985"/>
    </reaction>
</comment>
<evidence type="ECO:0000256" key="14">
    <source>
        <dbReference type="ARBA" id="ARBA00022753"/>
    </source>
</evidence>
<evidence type="ECO:0000256" key="26">
    <source>
        <dbReference type="ARBA" id="ARBA00023329"/>
    </source>
</evidence>
<evidence type="ECO:0000256" key="28">
    <source>
        <dbReference type="ARBA" id="ARBA00034109"/>
    </source>
</evidence>
<dbReference type="Gene3D" id="1.10.3730.20">
    <property type="match status" value="1"/>
</dbReference>
<feature type="transmembrane region" description="Helical" evidence="38">
    <location>
        <begin position="215"/>
        <end position="232"/>
    </location>
</feature>
<dbReference type="InterPro" id="IPR000620">
    <property type="entry name" value="EamA_dom"/>
</dbReference>
<evidence type="ECO:0000256" key="37">
    <source>
        <dbReference type="SAM" id="MobiDB-lite"/>
    </source>
</evidence>
<evidence type="ECO:0000256" key="21">
    <source>
        <dbReference type="ARBA" id="ARBA00023136"/>
    </source>
</evidence>
<feature type="transmembrane region" description="Helical" evidence="38">
    <location>
        <begin position="584"/>
        <end position="606"/>
    </location>
</feature>
<evidence type="ECO:0000256" key="34">
    <source>
        <dbReference type="ARBA" id="ARBA00044691"/>
    </source>
</evidence>
<keyword evidence="24" id="KW-0966">Cell projection</keyword>
<evidence type="ECO:0000256" key="29">
    <source>
        <dbReference type="ARBA" id="ARBA00034430"/>
    </source>
</evidence>
<dbReference type="GO" id="GO:0055037">
    <property type="term" value="C:recycling endosome"/>
    <property type="evidence" value="ECO:0007669"/>
    <property type="project" value="UniProtKB-SubCell"/>
</dbReference>
<evidence type="ECO:0000256" key="8">
    <source>
        <dbReference type="ARBA" id="ARBA00016212"/>
    </source>
</evidence>
<accession>A0A9D3NK48</accession>
<feature type="transmembrane region" description="Helical" evidence="38">
    <location>
        <begin position="178"/>
        <end position="203"/>
    </location>
</feature>
<keyword evidence="12" id="KW-0633">Potassium transport</keyword>
<keyword evidence="18 38" id="KW-1133">Transmembrane helix</keyword>
<evidence type="ECO:0000256" key="12">
    <source>
        <dbReference type="ARBA" id="ARBA00022538"/>
    </source>
</evidence>
<dbReference type="GO" id="GO:0043005">
    <property type="term" value="C:neuron projection"/>
    <property type="evidence" value="ECO:0007669"/>
    <property type="project" value="UniProtKB-SubCell"/>
</dbReference>
<dbReference type="GO" id="GO:0016324">
    <property type="term" value="C:apical plasma membrane"/>
    <property type="evidence" value="ECO:0007669"/>
    <property type="project" value="UniProtKB-SubCell"/>
</dbReference>
<evidence type="ECO:0000256" key="17">
    <source>
        <dbReference type="ARBA" id="ARBA00022958"/>
    </source>
</evidence>
<dbReference type="AlphaFoldDB" id="A0A9D3NK48"/>
<evidence type="ECO:0000256" key="31">
    <source>
        <dbReference type="ARBA" id="ARBA00036683"/>
    </source>
</evidence>
<evidence type="ECO:0000256" key="6">
    <source>
        <dbReference type="ARBA" id="ARBA00004651"/>
    </source>
</evidence>
<evidence type="ECO:0000256" key="38">
    <source>
        <dbReference type="SAM" id="Phobius"/>
    </source>
</evidence>
<comment type="catalytic activity">
    <reaction evidence="29">
        <text>K(+)(in) = K(+)(out)</text>
        <dbReference type="Rhea" id="RHEA:29463"/>
        <dbReference type="ChEBI" id="CHEBI:29103"/>
    </reaction>
</comment>
<comment type="catalytic activity">
    <reaction evidence="34">
        <text>Cs(+)(in) = Cs(+)(out)</text>
        <dbReference type="Rhea" id="RHEA:78555"/>
        <dbReference type="ChEBI" id="CHEBI:49547"/>
    </reaction>
</comment>
<feature type="domain" description="Potassium channel" evidence="40">
    <location>
        <begin position="95"/>
        <end position="156"/>
    </location>
</feature>
<keyword evidence="10" id="KW-1003">Cell membrane</keyword>
<keyword evidence="11" id="KW-1017">Isopeptide bond</keyword>
<dbReference type="InterPro" id="IPR003280">
    <property type="entry name" value="2pore_dom_K_chnl"/>
</dbReference>
<evidence type="ECO:0000256" key="11">
    <source>
        <dbReference type="ARBA" id="ARBA00022499"/>
    </source>
</evidence>
<feature type="transmembrane region" description="Helical" evidence="38">
    <location>
        <begin position="21"/>
        <end position="44"/>
    </location>
</feature>
<evidence type="ECO:0000256" key="22">
    <source>
        <dbReference type="ARBA" id="ARBA00023157"/>
    </source>
</evidence>
<evidence type="ECO:0000256" key="36">
    <source>
        <dbReference type="RuleBase" id="RU003857"/>
    </source>
</evidence>
<dbReference type="Pfam" id="PF00892">
    <property type="entry name" value="EamA"/>
    <property type="match status" value="1"/>
</dbReference>
<feature type="transmembrane region" description="Helical" evidence="38">
    <location>
        <begin position="639"/>
        <end position="659"/>
    </location>
</feature>
<keyword evidence="19" id="KW-0770">Synapse</keyword>
<evidence type="ECO:0000256" key="33">
    <source>
        <dbReference type="ARBA" id="ARBA00044657"/>
    </source>
</evidence>
<evidence type="ECO:0000256" key="20">
    <source>
        <dbReference type="ARBA" id="ARBA00023065"/>
    </source>
</evidence>
<dbReference type="PRINTS" id="PR01096">
    <property type="entry name" value="TWIK1CHANNEL"/>
</dbReference>
<comment type="catalytic activity">
    <reaction evidence="30">
        <text>Na(+)(in) = Na(+)(out)</text>
        <dbReference type="Rhea" id="RHEA:34963"/>
        <dbReference type="ChEBI" id="CHEBI:29101"/>
    </reaction>
</comment>
<comment type="subunit">
    <text evidence="35">Homodimer; disulfide-linked. Heterodimer with KCNK2; disulfide-linked. In astrocytes, forms mostly heterodimeric potassium channels with KCNK2, with only a minor proportion of functional channels containing homodimeric KCNK1. Interacts with KCNK3 and KCNK9, forming functional heterodimeric channels. Interacts with GNG4. Identified in a complex with PSD and ARF6; interacts only with PSD that is bound to ARF6. Interacts with UBE2I.</text>
</comment>
<evidence type="ECO:0000256" key="19">
    <source>
        <dbReference type="ARBA" id="ARBA00023018"/>
    </source>
</evidence>
<dbReference type="Gene3D" id="1.10.287.70">
    <property type="match status" value="1"/>
</dbReference>
<dbReference type="Pfam" id="PF07885">
    <property type="entry name" value="Ion_trans_2"/>
    <property type="match status" value="2"/>
</dbReference>
<comment type="catalytic activity">
    <reaction evidence="32">
        <text>Li(+)(in) = Li(+)(out)</text>
        <dbReference type="Rhea" id="RHEA:78551"/>
        <dbReference type="ChEBI" id="CHEBI:49713"/>
    </reaction>
</comment>
<feature type="region of interest" description="Disordered" evidence="37">
    <location>
        <begin position="885"/>
        <end position="913"/>
    </location>
</feature>
<feature type="transmembrane region" description="Helical" evidence="38">
    <location>
        <begin position="721"/>
        <end position="742"/>
    </location>
</feature>
<feature type="domain" description="EamA" evidence="39">
    <location>
        <begin position="557"/>
        <end position="712"/>
    </location>
</feature>
<feature type="compositionally biased region" description="Polar residues" evidence="37">
    <location>
        <begin position="899"/>
        <end position="913"/>
    </location>
</feature>
<evidence type="ECO:0000259" key="40">
    <source>
        <dbReference type="Pfam" id="PF07885"/>
    </source>
</evidence>
<evidence type="ECO:0000256" key="25">
    <source>
        <dbReference type="ARBA" id="ARBA00023303"/>
    </source>
</evidence>
<evidence type="ECO:0000256" key="15">
    <source>
        <dbReference type="ARBA" id="ARBA00022826"/>
    </source>
</evidence>
<evidence type="ECO:0000256" key="18">
    <source>
        <dbReference type="ARBA" id="ARBA00022989"/>
    </source>
</evidence>
<evidence type="ECO:0000256" key="16">
    <source>
        <dbReference type="ARBA" id="ARBA00022843"/>
    </source>
</evidence>
<keyword evidence="17" id="KW-0630">Potassium</keyword>
<dbReference type="GO" id="GO:0097060">
    <property type="term" value="C:synaptic membrane"/>
    <property type="evidence" value="ECO:0007669"/>
    <property type="project" value="UniProtKB-SubCell"/>
</dbReference>
<feature type="transmembrane region" description="Helical" evidence="38">
    <location>
        <begin position="671"/>
        <end position="689"/>
    </location>
</feature>
<keyword evidence="16" id="KW-0832">Ubl conjugation</keyword>
<dbReference type="PRINTS" id="PR01333">
    <property type="entry name" value="2POREKCHANEL"/>
</dbReference>
<keyword evidence="22" id="KW-1015">Disulfide bond</keyword>
<dbReference type="PANTHER" id="PTHR19346:SF3">
    <property type="entry name" value="SOLUTE CARRIER FAMILY 35 MEMBER F3"/>
    <property type="match status" value="1"/>
</dbReference>
<evidence type="ECO:0000313" key="41">
    <source>
        <dbReference type="EMBL" id="KAG7325046.1"/>
    </source>
</evidence>
<keyword evidence="13 36" id="KW-0812">Transmembrane</keyword>
<dbReference type="Proteomes" id="UP000824219">
    <property type="component" value="Linkage Group LG13"/>
</dbReference>
<evidence type="ECO:0000256" key="10">
    <source>
        <dbReference type="ARBA" id="ARBA00022475"/>
    </source>
</evidence>
<evidence type="ECO:0000256" key="24">
    <source>
        <dbReference type="ARBA" id="ARBA00023273"/>
    </source>
</evidence>
<evidence type="ECO:0000256" key="13">
    <source>
        <dbReference type="ARBA" id="ARBA00022692"/>
    </source>
</evidence>
<keyword evidence="23" id="KW-0325">Glycoprotein</keyword>
<feature type="transmembrane region" description="Helical" evidence="38">
    <location>
        <begin position="555"/>
        <end position="572"/>
    </location>
</feature>